<organism evidence="9 10">
    <name type="scientific">Natrarchaeobius chitinivorans</name>
    <dbReference type="NCBI Taxonomy" id="1679083"/>
    <lineage>
        <taxon>Archaea</taxon>
        <taxon>Methanobacteriati</taxon>
        <taxon>Methanobacteriota</taxon>
        <taxon>Stenosarchaea group</taxon>
        <taxon>Halobacteria</taxon>
        <taxon>Halobacteriales</taxon>
        <taxon>Natrialbaceae</taxon>
        <taxon>Natrarchaeobius</taxon>
    </lineage>
</organism>
<proteinExistence type="inferred from homology"/>
<keyword evidence="2 7" id="KW-0813">Transport</keyword>
<evidence type="ECO:0000256" key="7">
    <source>
        <dbReference type="RuleBase" id="RU363032"/>
    </source>
</evidence>
<evidence type="ECO:0000313" key="9">
    <source>
        <dbReference type="EMBL" id="RQG94877.1"/>
    </source>
</evidence>
<evidence type="ECO:0000256" key="6">
    <source>
        <dbReference type="ARBA" id="ARBA00023136"/>
    </source>
</evidence>
<evidence type="ECO:0000259" key="8">
    <source>
        <dbReference type="PROSITE" id="PS50928"/>
    </source>
</evidence>
<comment type="subcellular location">
    <subcellularLocation>
        <location evidence="1 7">Cell membrane</location>
        <topology evidence="1 7">Multi-pass membrane protein</topology>
    </subcellularLocation>
</comment>
<feature type="transmembrane region" description="Helical" evidence="7">
    <location>
        <begin position="99"/>
        <end position="125"/>
    </location>
</feature>
<feature type="domain" description="ABC transmembrane type-1" evidence="8">
    <location>
        <begin position="97"/>
        <end position="287"/>
    </location>
</feature>
<evidence type="ECO:0000256" key="1">
    <source>
        <dbReference type="ARBA" id="ARBA00004651"/>
    </source>
</evidence>
<keyword evidence="3" id="KW-1003">Cell membrane</keyword>
<dbReference type="Pfam" id="PF00528">
    <property type="entry name" value="BPD_transp_1"/>
    <property type="match status" value="1"/>
</dbReference>
<dbReference type="Gene3D" id="1.10.3720.10">
    <property type="entry name" value="MetI-like"/>
    <property type="match status" value="1"/>
</dbReference>
<dbReference type="Pfam" id="PF12911">
    <property type="entry name" value="OppC_N"/>
    <property type="match status" value="1"/>
</dbReference>
<dbReference type="PROSITE" id="PS50928">
    <property type="entry name" value="ABC_TM1"/>
    <property type="match status" value="1"/>
</dbReference>
<dbReference type="GO" id="GO:0005886">
    <property type="term" value="C:plasma membrane"/>
    <property type="evidence" value="ECO:0007669"/>
    <property type="project" value="UniProtKB-SubCell"/>
</dbReference>
<dbReference type="OrthoDB" id="312811at2157"/>
<dbReference type="AlphaFoldDB" id="A0A3N6M023"/>
<keyword evidence="5 7" id="KW-1133">Transmembrane helix</keyword>
<dbReference type="InterPro" id="IPR000515">
    <property type="entry name" value="MetI-like"/>
</dbReference>
<accession>A0A3N6M023</accession>
<comment type="caution">
    <text evidence="9">The sequence shown here is derived from an EMBL/GenBank/DDBJ whole genome shotgun (WGS) entry which is preliminary data.</text>
</comment>
<dbReference type="PANTHER" id="PTHR43386:SF1">
    <property type="entry name" value="D,D-DIPEPTIDE TRANSPORT SYSTEM PERMEASE PROTEIN DDPC-RELATED"/>
    <property type="match status" value="1"/>
</dbReference>
<dbReference type="InterPro" id="IPR050366">
    <property type="entry name" value="BP-dependent_transpt_permease"/>
</dbReference>
<feature type="transmembrane region" description="Helical" evidence="7">
    <location>
        <begin position="39"/>
        <end position="58"/>
    </location>
</feature>
<evidence type="ECO:0000256" key="4">
    <source>
        <dbReference type="ARBA" id="ARBA00022692"/>
    </source>
</evidence>
<dbReference type="EMBL" id="REGA01000007">
    <property type="protein sequence ID" value="RQG94877.1"/>
    <property type="molecule type" value="Genomic_DNA"/>
</dbReference>
<dbReference type="Proteomes" id="UP000282323">
    <property type="component" value="Unassembled WGS sequence"/>
</dbReference>
<gene>
    <name evidence="9" type="ORF">EA473_10285</name>
</gene>
<dbReference type="InterPro" id="IPR025966">
    <property type="entry name" value="OppC_N"/>
</dbReference>
<reference evidence="9 10" key="1">
    <citation type="submission" date="2018-10" db="EMBL/GenBank/DDBJ databases">
        <title>Natrarchaeobius chitinivorans gen. nov., sp. nov., and Natrarchaeobius haloalkaliphilus sp. nov., alkaliphilic, chitin-utilizing haloarchaea from hypersaline alkaline lakes.</title>
        <authorList>
            <person name="Sorokin D.Y."/>
            <person name="Elcheninov A.G."/>
            <person name="Kostrikina N.A."/>
            <person name="Bale N.J."/>
            <person name="Sinninghe Damste J.S."/>
            <person name="Khijniak T.V."/>
            <person name="Kublanov I.V."/>
            <person name="Toshchakov S.V."/>
        </authorList>
    </citation>
    <scope>NUCLEOTIDE SEQUENCE [LARGE SCALE GENOMIC DNA]</scope>
    <source>
        <strain evidence="9 10">AArcht4T</strain>
    </source>
</reference>
<feature type="transmembrane region" description="Helical" evidence="7">
    <location>
        <begin position="211"/>
        <end position="232"/>
    </location>
</feature>
<evidence type="ECO:0000256" key="5">
    <source>
        <dbReference type="ARBA" id="ARBA00022989"/>
    </source>
</evidence>
<protein>
    <submittedName>
        <fullName evidence="9">ABC transporter permease</fullName>
    </submittedName>
</protein>
<feature type="transmembrane region" description="Helical" evidence="7">
    <location>
        <begin position="137"/>
        <end position="158"/>
    </location>
</feature>
<dbReference type="GO" id="GO:0055085">
    <property type="term" value="P:transmembrane transport"/>
    <property type="evidence" value="ECO:0007669"/>
    <property type="project" value="InterPro"/>
</dbReference>
<keyword evidence="6 7" id="KW-0472">Membrane</keyword>
<sequence length="301" mass="32607">MSVGTERDRLTDNLQLIPFVEHRHVTLLHELLRQNTARLSLGFLGIVIALAIFAPLVAPYDPADPNYANTFASPSLQHPFGTDSFGRDILTRIIYGARISLFVGLSVIILAMTVGISIGLTAGFYSKTPIETVLMRFIDALLAFPGIILALVIMSVLGPSLRNVIIAISIAQVPGFARLAHGTVLSIKEEEYIMSARAAGSSNFKIIRRYLLPNAAPTLIVQATIVFAFAILDEAALSFLGVGSQPPTPSFGLMILEGQQYLGDSFWLAFFPGVAIMLTVLSLNFLGDALRDVLDPKYDSD</sequence>
<dbReference type="InterPro" id="IPR035906">
    <property type="entry name" value="MetI-like_sf"/>
</dbReference>
<evidence type="ECO:0000256" key="2">
    <source>
        <dbReference type="ARBA" id="ARBA00022448"/>
    </source>
</evidence>
<feature type="transmembrane region" description="Helical" evidence="7">
    <location>
        <begin position="164"/>
        <end position="187"/>
    </location>
</feature>
<evidence type="ECO:0000313" key="10">
    <source>
        <dbReference type="Proteomes" id="UP000282323"/>
    </source>
</evidence>
<dbReference type="PANTHER" id="PTHR43386">
    <property type="entry name" value="OLIGOPEPTIDE TRANSPORT SYSTEM PERMEASE PROTEIN APPC"/>
    <property type="match status" value="1"/>
</dbReference>
<keyword evidence="4 7" id="KW-0812">Transmembrane</keyword>
<dbReference type="RefSeq" id="WP_124195536.1">
    <property type="nucleotide sequence ID" value="NZ_REGA01000007.1"/>
</dbReference>
<name>A0A3N6M023_NATCH</name>
<dbReference type="SUPFAM" id="SSF161098">
    <property type="entry name" value="MetI-like"/>
    <property type="match status" value="1"/>
</dbReference>
<evidence type="ECO:0000256" key="3">
    <source>
        <dbReference type="ARBA" id="ARBA00022475"/>
    </source>
</evidence>
<keyword evidence="10" id="KW-1185">Reference proteome</keyword>
<comment type="similarity">
    <text evidence="7">Belongs to the binding-protein-dependent transport system permease family.</text>
</comment>
<dbReference type="CDD" id="cd06261">
    <property type="entry name" value="TM_PBP2"/>
    <property type="match status" value="1"/>
</dbReference>
<feature type="transmembrane region" description="Helical" evidence="7">
    <location>
        <begin position="266"/>
        <end position="287"/>
    </location>
</feature>